<protein>
    <submittedName>
        <fullName evidence="2">DUF397 domain-containing protein</fullName>
    </submittedName>
</protein>
<dbReference type="InterPro" id="IPR007278">
    <property type="entry name" value="DUF397"/>
</dbReference>
<name>A0A345HRT5_9ACTN</name>
<dbReference type="EMBL" id="CP031194">
    <property type="protein sequence ID" value="AXG79409.1"/>
    <property type="molecule type" value="Genomic_DNA"/>
</dbReference>
<organism evidence="2 3">
    <name type="scientific">Streptomyces paludis</name>
    <dbReference type="NCBI Taxonomy" id="2282738"/>
    <lineage>
        <taxon>Bacteria</taxon>
        <taxon>Bacillati</taxon>
        <taxon>Actinomycetota</taxon>
        <taxon>Actinomycetes</taxon>
        <taxon>Kitasatosporales</taxon>
        <taxon>Streptomycetaceae</taxon>
        <taxon>Streptomyces</taxon>
    </lineage>
</organism>
<dbReference type="PROSITE" id="PS51257">
    <property type="entry name" value="PROKAR_LIPOPROTEIN"/>
    <property type="match status" value="1"/>
</dbReference>
<dbReference type="AlphaFoldDB" id="A0A345HRT5"/>
<reference evidence="3" key="1">
    <citation type="submission" date="2018-07" db="EMBL/GenBank/DDBJ databases">
        <authorList>
            <person name="Zhao J."/>
        </authorList>
    </citation>
    <scope>NUCLEOTIDE SEQUENCE [LARGE SCALE GENOMIC DNA]</scope>
    <source>
        <strain evidence="3">GSSD-12</strain>
    </source>
</reference>
<dbReference type="Proteomes" id="UP000253868">
    <property type="component" value="Chromosome"/>
</dbReference>
<gene>
    <name evidence="2" type="ORF">DVK44_19105</name>
</gene>
<sequence length="70" mass="7330">MRPIDLSIAVWLKSTYSNSSGGACLETAVNFPGTVPVRDSKNPEGPALLFPAPAFAAFVRSVQSGVLDAH</sequence>
<keyword evidence="3" id="KW-1185">Reference proteome</keyword>
<accession>A0A345HRT5</accession>
<evidence type="ECO:0000259" key="1">
    <source>
        <dbReference type="Pfam" id="PF04149"/>
    </source>
</evidence>
<evidence type="ECO:0000313" key="3">
    <source>
        <dbReference type="Proteomes" id="UP000253868"/>
    </source>
</evidence>
<dbReference type="RefSeq" id="WP_114660739.1">
    <property type="nucleotide sequence ID" value="NZ_CP031194.1"/>
</dbReference>
<dbReference type="OrthoDB" id="4570646at2"/>
<dbReference type="Pfam" id="PF04149">
    <property type="entry name" value="DUF397"/>
    <property type="match status" value="1"/>
</dbReference>
<feature type="domain" description="DUF397" evidence="1">
    <location>
        <begin position="9"/>
        <end position="62"/>
    </location>
</feature>
<proteinExistence type="predicted"/>
<dbReference type="KEGG" id="spad:DVK44_19105"/>
<evidence type="ECO:0000313" key="2">
    <source>
        <dbReference type="EMBL" id="AXG79409.1"/>
    </source>
</evidence>